<sequence length="199" mass="22472">MTLCSNRVPIPGSPSTCTLDTAIVPVPSFCLAAVFLLLLFHIKKKPSEYAIRLPYPGWLHNVYAVLVLAAFAMTILEIARLIAQDLGVGLLPMNTIALFAVMIVIWTERRGRTRTIVSTLCAYWLLLASVETVKVVRLNVLEQTIPNKLSSPLYPASDQLLDNVVMMVLYWLFFIFELYTSIKMPKFENKTKTFALQEF</sequence>
<feature type="transmembrane region" description="Helical" evidence="1">
    <location>
        <begin position="89"/>
        <end position="108"/>
    </location>
</feature>
<name>A0A9P5UEJ0_9AGAR</name>
<feature type="transmembrane region" description="Helical" evidence="1">
    <location>
        <begin position="22"/>
        <end position="42"/>
    </location>
</feature>
<keyword evidence="3" id="KW-1185">Reference proteome</keyword>
<dbReference type="EMBL" id="JADNRY010000004">
    <property type="protein sequence ID" value="KAF9077310.1"/>
    <property type="molecule type" value="Genomic_DNA"/>
</dbReference>
<reference evidence="2" key="1">
    <citation type="submission" date="2020-11" db="EMBL/GenBank/DDBJ databases">
        <authorList>
            <consortium name="DOE Joint Genome Institute"/>
            <person name="Ahrendt S."/>
            <person name="Riley R."/>
            <person name="Andreopoulos W."/>
            <person name="Labutti K."/>
            <person name="Pangilinan J."/>
            <person name="Ruiz-Duenas F.J."/>
            <person name="Barrasa J.M."/>
            <person name="Sanchez-Garcia M."/>
            <person name="Camarero S."/>
            <person name="Miyauchi S."/>
            <person name="Serrano A."/>
            <person name="Linde D."/>
            <person name="Babiker R."/>
            <person name="Drula E."/>
            <person name="Ayuso-Fernandez I."/>
            <person name="Pacheco R."/>
            <person name="Padilla G."/>
            <person name="Ferreira P."/>
            <person name="Barriuso J."/>
            <person name="Kellner H."/>
            <person name="Castanera R."/>
            <person name="Alfaro M."/>
            <person name="Ramirez L."/>
            <person name="Pisabarro A.G."/>
            <person name="Kuo A."/>
            <person name="Tritt A."/>
            <person name="Lipzen A."/>
            <person name="He G."/>
            <person name="Yan M."/>
            <person name="Ng V."/>
            <person name="Cullen D."/>
            <person name="Martin F."/>
            <person name="Rosso M.-N."/>
            <person name="Henrissat B."/>
            <person name="Hibbett D."/>
            <person name="Martinez A.T."/>
            <person name="Grigoriev I.V."/>
        </authorList>
    </citation>
    <scope>NUCLEOTIDE SEQUENCE</scope>
    <source>
        <strain evidence="2">AH 40177</strain>
    </source>
</reference>
<evidence type="ECO:0000313" key="2">
    <source>
        <dbReference type="EMBL" id="KAF9077310.1"/>
    </source>
</evidence>
<keyword evidence="1" id="KW-1133">Transmembrane helix</keyword>
<feature type="transmembrane region" description="Helical" evidence="1">
    <location>
        <begin position="120"/>
        <end position="140"/>
    </location>
</feature>
<dbReference type="OrthoDB" id="5399848at2759"/>
<keyword evidence="1" id="KW-0812">Transmembrane</keyword>
<dbReference type="Proteomes" id="UP000772434">
    <property type="component" value="Unassembled WGS sequence"/>
</dbReference>
<keyword evidence="1" id="KW-0472">Membrane</keyword>
<evidence type="ECO:0000256" key="1">
    <source>
        <dbReference type="SAM" id="Phobius"/>
    </source>
</evidence>
<dbReference type="AlphaFoldDB" id="A0A9P5UEJ0"/>
<feature type="transmembrane region" description="Helical" evidence="1">
    <location>
        <begin position="160"/>
        <end position="180"/>
    </location>
</feature>
<feature type="transmembrane region" description="Helical" evidence="1">
    <location>
        <begin position="62"/>
        <end position="83"/>
    </location>
</feature>
<protein>
    <submittedName>
        <fullName evidence="2">Uncharacterized protein</fullName>
    </submittedName>
</protein>
<comment type="caution">
    <text evidence="2">The sequence shown here is derived from an EMBL/GenBank/DDBJ whole genome shotgun (WGS) entry which is preliminary data.</text>
</comment>
<proteinExistence type="predicted"/>
<evidence type="ECO:0000313" key="3">
    <source>
        <dbReference type="Proteomes" id="UP000772434"/>
    </source>
</evidence>
<organism evidence="2 3">
    <name type="scientific">Rhodocollybia butyracea</name>
    <dbReference type="NCBI Taxonomy" id="206335"/>
    <lineage>
        <taxon>Eukaryota</taxon>
        <taxon>Fungi</taxon>
        <taxon>Dikarya</taxon>
        <taxon>Basidiomycota</taxon>
        <taxon>Agaricomycotina</taxon>
        <taxon>Agaricomycetes</taxon>
        <taxon>Agaricomycetidae</taxon>
        <taxon>Agaricales</taxon>
        <taxon>Marasmiineae</taxon>
        <taxon>Omphalotaceae</taxon>
        <taxon>Rhodocollybia</taxon>
    </lineage>
</organism>
<accession>A0A9P5UEJ0</accession>
<gene>
    <name evidence="2" type="ORF">BDP27DRAFT_1413734</name>
</gene>